<dbReference type="PANTHER" id="PTHR45997">
    <property type="entry name" value="DNA LIGASE 4"/>
    <property type="match status" value="1"/>
</dbReference>
<organism evidence="3 4">
    <name type="scientific">Ramazzottius varieornatus</name>
    <name type="common">Water bear</name>
    <name type="synonym">Tardigrade</name>
    <dbReference type="NCBI Taxonomy" id="947166"/>
    <lineage>
        <taxon>Eukaryota</taxon>
        <taxon>Metazoa</taxon>
        <taxon>Ecdysozoa</taxon>
        <taxon>Tardigrada</taxon>
        <taxon>Eutardigrada</taxon>
        <taxon>Parachela</taxon>
        <taxon>Hypsibioidea</taxon>
        <taxon>Ramazzottiidae</taxon>
        <taxon>Ramazzottius</taxon>
    </lineage>
</organism>
<keyword evidence="4" id="KW-1185">Reference proteome</keyword>
<dbReference type="GO" id="GO:0032807">
    <property type="term" value="C:DNA ligase IV complex"/>
    <property type="evidence" value="ECO:0007669"/>
    <property type="project" value="TreeGrafter"/>
</dbReference>
<dbReference type="GO" id="GO:0006303">
    <property type="term" value="P:double-strand break repair via nonhomologous end joining"/>
    <property type="evidence" value="ECO:0007669"/>
    <property type="project" value="TreeGrafter"/>
</dbReference>
<evidence type="ECO:0000256" key="1">
    <source>
        <dbReference type="ARBA" id="ARBA00022598"/>
    </source>
</evidence>
<dbReference type="GO" id="GO:0005958">
    <property type="term" value="C:DNA-dependent protein kinase-DNA ligase 4 complex"/>
    <property type="evidence" value="ECO:0007669"/>
    <property type="project" value="TreeGrafter"/>
</dbReference>
<dbReference type="GO" id="GO:0003677">
    <property type="term" value="F:DNA binding"/>
    <property type="evidence" value="ECO:0007669"/>
    <property type="project" value="InterPro"/>
</dbReference>
<dbReference type="AlphaFoldDB" id="A0A1D1VBK5"/>
<sequence>MHHHCCPPPLFGFPCLLLFSTSTYSCMDVLREWFVSAFQVSSMSICFCSRLPVFVRRTRTPSSVRLSGFHSLWIIAGRMAVERSAKYTRFVALCEGISKLGTSKDRKRNLLHNFVEGWRMSYQQAYPSNPQPASEMFFPFLRLLLPEADRDRPAYGMKETVLARMFIQELSLVKGGKASETLLHWTKNKPQGADHREVADFAGVAYHVLQDRLSKDGYETGMSIYDINKFLDELGEANGVGGENRKERTNRAFREMLRQLERLEWKWLIRIILKDARLNMGKECILTVCYPDAAELYDATTSLSGVLNLY</sequence>
<dbReference type="GO" id="GO:0003910">
    <property type="term" value="F:DNA ligase (ATP) activity"/>
    <property type="evidence" value="ECO:0007669"/>
    <property type="project" value="InterPro"/>
</dbReference>
<dbReference type="InterPro" id="IPR036599">
    <property type="entry name" value="DNA_ligase_N_sf"/>
</dbReference>
<feature type="domain" description="DNA ligase ATP-dependent N-terminal" evidence="2">
    <location>
        <begin position="87"/>
        <end position="287"/>
    </location>
</feature>
<reference evidence="3 4" key="1">
    <citation type="journal article" date="2016" name="Nat. Commun.">
        <title>Extremotolerant tardigrade genome and improved radiotolerance of human cultured cells by tardigrade-unique protein.</title>
        <authorList>
            <person name="Hashimoto T."/>
            <person name="Horikawa D.D."/>
            <person name="Saito Y."/>
            <person name="Kuwahara H."/>
            <person name="Kozuka-Hata H."/>
            <person name="Shin-I T."/>
            <person name="Minakuchi Y."/>
            <person name="Ohishi K."/>
            <person name="Motoyama A."/>
            <person name="Aizu T."/>
            <person name="Enomoto A."/>
            <person name="Kondo K."/>
            <person name="Tanaka S."/>
            <person name="Hara Y."/>
            <person name="Koshikawa S."/>
            <person name="Sagara H."/>
            <person name="Miura T."/>
            <person name="Yokobori S."/>
            <person name="Miyagawa K."/>
            <person name="Suzuki Y."/>
            <person name="Kubo T."/>
            <person name="Oyama M."/>
            <person name="Kohara Y."/>
            <person name="Fujiyama A."/>
            <person name="Arakawa K."/>
            <person name="Katayama T."/>
            <person name="Toyoda A."/>
            <person name="Kunieda T."/>
        </authorList>
    </citation>
    <scope>NUCLEOTIDE SEQUENCE [LARGE SCALE GENOMIC DNA]</scope>
    <source>
        <strain evidence="3 4">YOKOZUNA-1</strain>
    </source>
</reference>
<dbReference type="GO" id="GO:0006310">
    <property type="term" value="P:DNA recombination"/>
    <property type="evidence" value="ECO:0007669"/>
    <property type="project" value="InterPro"/>
</dbReference>
<dbReference type="InterPro" id="IPR012308">
    <property type="entry name" value="DNA_ligase_ATP-dep_N"/>
</dbReference>
<dbReference type="STRING" id="947166.A0A1D1VBK5"/>
<dbReference type="OrthoDB" id="151490at2759"/>
<accession>A0A1D1VBK5</accession>
<dbReference type="Gene3D" id="1.10.3260.10">
    <property type="entry name" value="DNA ligase, ATP-dependent, N-terminal domain"/>
    <property type="match status" value="1"/>
</dbReference>
<dbReference type="EMBL" id="BDGG01000005">
    <property type="protein sequence ID" value="GAU99031.1"/>
    <property type="molecule type" value="Genomic_DNA"/>
</dbReference>
<evidence type="ECO:0000313" key="3">
    <source>
        <dbReference type="EMBL" id="GAU99031.1"/>
    </source>
</evidence>
<dbReference type="GO" id="GO:0005524">
    <property type="term" value="F:ATP binding"/>
    <property type="evidence" value="ECO:0007669"/>
    <property type="project" value="InterPro"/>
</dbReference>
<keyword evidence="1 3" id="KW-0436">Ligase</keyword>
<evidence type="ECO:0000259" key="2">
    <source>
        <dbReference type="Pfam" id="PF04675"/>
    </source>
</evidence>
<dbReference type="Pfam" id="PF04675">
    <property type="entry name" value="DNA_ligase_A_N"/>
    <property type="match status" value="1"/>
</dbReference>
<gene>
    <name evidence="3" type="primary">RvY_10091</name>
    <name evidence="3" type="synonym">RvY_10091.1</name>
    <name evidence="3" type="ORF">RvY_10091-1</name>
</gene>
<protein>
    <submittedName>
        <fullName evidence="3">DNA ligase 4</fullName>
    </submittedName>
</protein>
<dbReference type="GO" id="GO:0006297">
    <property type="term" value="P:nucleotide-excision repair, DNA gap filling"/>
    <property type="evidence" value="ECO:0007669"/>
    <property type="project" value="TreeGrafter"/>
</dbReference>
<comment type="caution">
    <text evidence="3">The sequence shown here is derived from an EMBL/GenBank/DDBJ whole genome shotgun (WGS) entry which is preliminary data.</text>
</comment>
<dbReference type="Proteomes" id="UP000186922">
    <property type="component" value="Unassembled WGS sequence"/>
</dbReference>
<proteinExistence type="predicted"/>
<name>A0A1D1VBK5_RAMVA</name>
<evidence type="ECO:0000313" key="4">
    <source>
        <dbReference type="Proteomes" id="UP000186922"/>
    </source>
</evidence>
<dbReference type="InterPro" id="IPR029710">
    <property type="entry name" value="LIG4"/>
</dbReference>
<dbReference type="PANTHER" id="PTHR45997:SF1">
    <property type="entry name" value="DNA LIGASE 4"/>
    <property type="match status" value="1"/>
</dbReference>